<evidence type="ECO:0000313" key="1">
    <source>
        <dbReference type="EMBL" id="VUC25722.1"/>
    </source>
</evidence>
<evidence type="ECO:0008006" key="3">
    <source>
        <dbReference type="Google" id="ProtNLM"/>
    </source>
</evidence>
<sequence length="647" mass="71916">MAGDMAMNGSGLAGLPSEILGEIIRCLLDDISANKRSGHPHSYYTPDYKRATAQSTKALTTLCLVSRRLREAATLQLYRHVTLVPRSIPGSETAFQIAPTASQAAPTAFPIAPTAFPIAPTAFQIAPTASPAAPTATQAAPHDGVLPLTLFLRTLVERVDLQPLVHSLDCQFFLRRVESTAASRGSSSTIQRYVEASEFYKQFRKNTTRIPLNKEDLILLRVSSTADNYITDTSERVLAAILSLVPELQTLSLAPLPCARWLPIANTNDAEELLARQYECHYHTLASLLELLRQDEAIAPGMLEKIRTIRFTALPSFKPFSIQEGGFFQPEDDPTLRIWPSYSFPLSSCLELLLGSNITEFEADALDEFSPGAFQLRNLPMHSSIKRACLTTSFPTSALDNIGHNWNLTALSVRPPQIPTYTDDDWGGPAANLELWDKSFLNMKSSLKELDIGYVEGYELPSSKLTSLPLLESLEHLCIGIPLLANTPKLSESPLNSLLPPNLKTLRLHDWVTGDYYDTYLPGFDHFELAEDEAEDGLKPLIKFQMAFSTSLRSFAQICGITHPHMRSVMLFGFRPVDRAAFYSSMNKDEFYTAAREFELDGPEPGQVVRGGREIQALFAQTGVVFEELFHAQEVHFPFRAQVNRYQ</sequence>
<name>A0ABY6U768_BIOOC</name>
<keyword evidence="2" id="KW-1185">Reference proteome</keyword>
<dbReference type="Proteomes" id="UP000766486">
    <property type="component" value="Unassembled WGS sequence"/>
</dbReference>
<comment type="caution">
    <text evidence="1">The sequence shown here is derived from an EMBL/GenBank/DDBJ whole genome shotgun (WGS) entry which is preliminary data.</text>
</comment>
<reference evidence="1 2" key="1">
    <citation type="submission" date="2019-06" db="EMBL/GenBank/DDBJ databases">
        <authorList>
            <person name="Broberg M."/>
        </authorList>
    </citation>
    <scope>NUCLEOTIDE SEQUENCE [LARGE SCALE GENOMIC DNA]</scope>
</reference>
<proteinExistence type="predicted"/>
<evidence type="ECO:0000313" key="2">
    <source>
        <dbReference type="Proteomes" id="UP000766486"/>
    </source>
</evidence>
<dbReference type="EMBL" id="CABFNS010000739">
    <property type="protein sequence ID" value="VUC25722.1"/>
    <property type="molecule type" value="Genomic_DNA"/>
</dbReference>
<accession>A0ABY6U768</accession>
<gene>
    <name evidence="1" type="ORF">CLO192961_LOCUS174711</name>
</gene>
<organism evidence="1 2">
    <name type="scientific">Bionectria ochroleuca</name>
    <name type="common">Gliocladium roseum</name>
    <dbReference type="NCBI Taxonomy" id="29856"/>
    <lineage>
        <taxon>Eukaryota</taxon>
        <taxon>Fungi</taxon>
        <taxon>Dikarya</taxon>
        <taxon>Ascomycota</taxon>
        <taxon>Pezizomycotina</taxon>
        <taxon>Sordariomycetes</taxon>
        <taxon>Hypocreomycetidae</taxon>
        <taxon>Hypocreales</taxon>
        <taxon>Bionectriaceae</taxon>
        <taxon>Clonostachys</taxon>
    </lineage>
</organism>
<protein>
    <recommendedName>
        <fullName evidence="3">F-box domain-containing protein</fullName>
    </recommendedName>
</protein>